<dbReference type="Pfam" id="PF23359">
    <property type="entry name" value="Lsr2_DNA-bd"/>
    <property type="match status" value="1"/>
</dbReference>
<dbReference type="InterPro" id="IPR036625">
    <property type="entry name" value="E3-bd_dom_sf"/>
</dbReference>
<dbReference type="Proteomes" id="UP000199597">
    <property type="component" value="Chromosome I"/>
</dbReference>
<feature type="domain" description="Lsr2 DNA-binding" evidence="3">
    <location>
        <begin position="80"/>
        <end position="112"/>
    </location>
</feature>
<dbReference type="EMBL" id="LT629766">
    <property type="protein sequence ID" value="SDS93737.1"/>
    <property type="molecule type" value="Genomic_DNA"/>
</dbReference>
<name>A0A1H1W948_9MICO</name>
<keyword evidence="5" id="KW-1185">Reference proteome</keyword>
<evidence type="ECO:0000259" key="2">
    <source>
        <dbReference type="Pfam" id="PF11774"/>
    </source>
</evidence>
<feature type="domain" description="Lsr2 dimerization" evidence="2">
    <location>
        <begin position="1"/>
        <end position="62"/>
    </location>
</feature>
<reference evidence="5" key="1">
    <citation type="submission" date="2016-10" db="EMBL/GenBank/DDBJ databases">
        <authorList>
            <person name="Varghese N."/>
            <person name="Submissions S."/>
        </authorList>
    </citation>
    <scope>NUCLEOTIDE SEQUENCE [LARGE SCALE GENOMIC DNA]</scope>
    <source>
        <strain evidence="5">DSM 23676</strain>
    </source>
</reference>
<evidence type="ECO:0000313" key="4">
    <source>
        <dbReference type="EMBL" id="SDS93737.1"/>
    </source>
</evidence>
<dbReference type="GO" id="GO:0016746">
    <property type="term" value="F:acyltransferase activity"/>
    <property type="evidence" value="ECO:0007669"/>
    <property type="project" value="InterPro"/>
</dbReference>
<dbReference type="Gene3D" id="3.30.60.230">
    <property type="entry name" value="Lsr2, dimerization domain"/>
    <property type="match status" value="1"/>
</dbReference>
<accession>A0A1H1W948</accession>
<dbReference type="STRING" id="1136497.SAMN04489752_2903"/>
<dbReference type="AlphaFoldDB" id="A0A1H1W948"/>
<proteinExistence type="predicted"/>
<sequence>MARRLIEHIYDDLDGTLISDPSEGRTVTFAINGTSYAIDLTTAHAEELEESLRPFTRVARAVKSSQYKRRTRDSRRGQCDLEEIRKWARENDYDIYTRGRIPAAVVKAYDNAH</sequence>
<dbReference type="OrthoDB" id="4113332at2"/>
<gene>
    <name evidence="4" type="ORF">SAMN04489752_2903</name>
</gene>
<organism evidence="4 5">
    <name type="scientific">Brevibacterium siliguriense</name>
    <dbReference type="NCBI Taxonomy" id="1136497"/>
    <lineage>
        <taxon>Bacteria</taxon>
        <taxon>Bacillati</taxon>
        <taxon>Actinomycetota</taxon>
        <taxon>Actinomycetes</taxon>
        <taxon>Micrococcales</taxon>
        <taxon>Brevibacteriaceae</taxon>
        <taxon>Brevibacterium</taxon>
    </lineage>
</organism>
<dbReference type="GO" id="GO:0003677">
    <property type="term" value="F:DNA binding"/>
    <property type="evidence" value="ECO:0007669"/>
    <property type="project" value="UniProtKB-KW"/>
</dbReference>
<evidence type="ECO:0000313" key="5">
    <source>
        <dbReference type="Proteomes" id="UP000199597"/>
    </source>
</evidence>
<dbReference type="RefSeq" id="WP_157689131.1">
    <property type="nucleotide sequence ID" value="NZ_LT629766.1"/>
</dbReference>
<evidence type="ECO:0000259" key="3">
    <source>
        <dbReference type="Pfam" id="PF23359"/>
    </source>
</evidence>
<evidence type="ECO:0000256" key="1">
    <source>
        <dbReference type="ARBA" id="ARBA00023125"/>
    </source>
</evidence>
<dbReference type="InterPro" id="IPR055370">
    <property type="entry name" value="Lsr2_DNA-bd"/>
</dbReference>
<dbReference type="Gene3D" id="4.10.320.10">
    <property type="entry name" value="E3-binding domain"/>
    <property type="match status" value="1"/>
</dbReference>
<dbReference type="InterPro" id="IPR042261">
    <property type="entry name" value="Lsr2-like_dimerization"/>
</dbReference>
<dbReference type="InterPro" id="IPR024412">
    <property type="entry name" value="Lsr2_dim_dom"/>
</dbReference>
<protein>
    <submittedName>
        <fullName evidence="4">Lsr2 protein</fullName>
    </submittedName>
</protein>
<dbReference type="Pfam" id="PF11774">
    <property type="entry name" value="Lsr2"/>
    <property type="match status" value="1"/>
</dbReference>
<keyword evidence="1" id="KW-0238">DNA-binding</keyword>